<gene>
    <name evidence="1" type="ORF">HNI00_13810</name>
</gene>
<dbReference type="EMBL" id="CP053540">
    <property type="protein sequence ID" value="WOB44108.1"/>
    <property type="molecule type" value="Genomic_DNA"/>
</dbReference>
<dbReference type="InterPro" id="IPR023816">
    <property type="entry name" value="CRISPR-assoc_CYA0889"/>
</dbReference>
<dbReference type="RefSeq" id="WP_316787080.1">
    <property type="nucleotide sequence ID" value="NZ_CP053540.1"/>
</dbReference>
<dbReference type="AlphaFoldDB" id="A0AA96YAH6"/>
<reference evidence="1" key="1">
    <citation type="submission" date="2020-05" db="EMBL/GenBank/DDBJ databases">
        <authorList>
            <person name="Zhu T."/>
            <person name="Keshari N."/>
            <person name="Lu X."/>
        </authorList>
    </citation>
    <scope>NUCLEOTIDE SEQUENCE</scope>
    <source>
        <strain evidence="1">NK1-22</strain>
    </source>
</reference>
<dbReference type="NCBIfam" id="TIGR03985">
    <property type="entry name" value="TIGR03985 family CRISPR-associated protein"/>
    <property type="match status" value="2"/>
</dbReference>
<sequence>MDMESSFDYPPTVELLDYLVPGVLGQKGNLLKAVRLWAILRSLYSEKPMLLSTDAVGSFSNAQWRDSFLRPEQQQRTLKQWLFQDQPEINETLWRQAFVNRYGIQRDRLSALLGDTPADEEPIPFQVDRRTLRNDFATLEKLGWLKASGTGSQRRYYKVSVLPTLPWIAAIAAESADEPALIHFIPNDLANVVEHFPQPINGIQRFILDTEYIISQAVSRQVEQLLQTLKEGWQQTPVPPVRLVYRSIRYYEAEFNILTYPVCIYYFQRAPYLFAFGQTPQHLDDGKPEHLSWYDYRLDRILSLQLLSWNDPSLPAEWRFKTSQGRSLAQSLAQSVASAPGLPKRFAEKTPEFVQQEVALAMGVEIHRPIAPLLLRFERYFYGNYIANTERAKLFTEMGFAQAEKRFRADPEISRQGLSLTKLFGDRPCHKSSVFCTAQHRLGDNNVVMRLRAWGPNVEVLLPLSLRQRMTDDMQETWRLYEGDLIE</sequence>
<organism evidence="1">
    <name type="scientific">Thermoleptolyngbya oregonensis NK1-22</name>
    <dbReference type="NCBI Taxonomy" id="2547457"/>
    <lineage>
        <taxon>Bacteria</taxon>
        <taxon>Bacillati</taxon>
        <taxon>Cyanobacteriota</taxon>
        <taxon>Cyanophyceae</taxon>
        <taxon>Oculatellales</taxon>
        <taxon>Oculatellaceae</taxon>
        <taxon>Thermoleptolyngbya</taxon>
    </lineage>
</organism>
<proteinExistence type="predicted"/>
<name>A0AA96YAH6_9CYAN</name>
<dbReference type="KEGG" id="tog:HNI00_13810"/>
<evidence type="ECO:0000313" key="1">
    <source>
        <dbReference type="EMBL" id="WOB44108.1"/>
    </source>
</evidence>
<protein>
    <submittedName>
        <fullName evidence="1">TIGR03985 family CRISPR-associated protein</fullName>
    </submittedName>
</protein>
<accession>A0AA96YAH6</accession>